<sequence length="266" mass="28682">MVDDSPWKETGLQRGAKIAFGFMALLAVVSAVLVVVSAVDGDLAGVAGFSAGAIFFGHLVGFSVHMWWRPRRSMPAVTAVDGAVTFPFSAWTSYWLGSFMILMVLVLVLIGSSGLLGGGGPGIVVAILAFGAAIYLGGHLVRLVFNRRGCLRLTPTRLEHHALGFTHRLPWDAVADVVPAEVNDAPLIILMPVATAPVDVTFTWITRGPRKGLLLPSMAIRSVWLVDDPVTVYRTLRHYHSNPGHRVELASGAAIDRIRQDRLTAR</sequence>
<dbReference type="EMBL" id="JBHSBL010000021">
    <property type="protein sequence ID" value="MFC4069649.1"/>
    <property type="molecule type" value="Genomic_DNA"/>
</dbReference>
<evidence type="ECO:0000313" key="3">
    <source>
        <dbReference type="Proteomes" id="UP001595867"/>
    </source>
</evidence>
<feature type="transmembrane region" description="Helical" evidence="1">
    <location>
        <begin position="18"/>
        <end position="39"/>
    </location>
</feature>
<dbReference type="Proteomes" id="UP001595867">
    <property type="component" value="Unassembled WGS sequence"/>
</dbReference>
<evidence type="ECO:0000256" key="1">
    <source>
        <dbReference type="SAM" id="Phobius"/>
    </source>
</evidence>
<feature type="transmembrane region" description="Helical" evidence="1">
    <location>
        <begin position="45"/>
        <end position="68"/>
    </location>
</feature>
<evidence type="ECO:0008006" key="4">
    <source>
        <dbReference type="Google" id="ProtNLM"/>
    </source>
</evidence>
<gene>
    <name evidence="2" type="ORF">ACFO0C_32405</name>
</gene>
<feature type="transmembrane region" description="Helical" evidence="1">
    <location>
        <begin position="94"/>
        <end position="116"/>
    </location>
</feature>
<keyword evidence="3" id="KW-1185">Reference proteome</keyword>
<proteinExistence type="predicted"/>
<feature type="transmembrane region" description="Helical" evidence="1">
    <location>
        <begin position="122"/>
        <end position="145"/>
    </location>
</feature>
<keyword evidence="1" id="KW-1133">Transmembrane helix</keyword>
<organism evidence="2 3">
    <name type="scientific">Actinoplanes subglobosus</name>
    <dbReference type="NCBI Taxonomy" id="1547892"/>
    <lineage>
        <taxon>Bacteria</taxon>
        <taxon>Bacillati</taxon>
        <taxon>Actinomycetota</taxon>
        <taxon>Actinomycetes</taxon>
        <taxon>Micromonosporales</taxon>
        <taxon>Micromonosporaceae</taxon>
        <taxon>Actinoplanes</taxon>
    </lineage>
</organism>
<keyword evidence="1" id="KW-0472">Membrane</keyword>
<evidence type="ECO:0000313" key="2">
    <source>
        <dbReference type="EMBL" id="MFC4069649.1"/>
    </source>
</evidence>
<keyword evidence="1" id="KW-0812">Transmembrane</keyword>
<dbReference type="RefSeq" id="WP_378070545.1">
    <property type="nucleotide sequence ID" value="NZ_JBHSBL010000021.1"/>
</dbReference>
<reference evidence="3" key="1">
    <citation type="journal article" date="2019" name="Int. J. Syst. Evol. Microbiol.">
        <title>The Global Catalogue of Microorganisms (GCM) 10K type strain sequencing project: providing services to taxonomists for standard genome sequencing and annotation.</title>
        <authorList>
            <consortium name="The Broad Institute Genomics Platform"/>
            <consortium name="The Broad Institute Genome Sequencing Center for Infectious Disease"/>
            <person name="Wu L."/>
            <person name="Ma J."/>
        </authorList>
    </citation>
    <scope>NUCLEOTIDE SEQUENCE [LARGE SCALE GENOMIC DNA]</scope>
    <source>
        <strain evidence="3">TBRC 5832</strain>
    </source>
</reference>
<protein>
    <recommendedName>
        <fullName evidence="4">Integral membrane protein</fullName>
    </recommendedName>
</protein>
<comment type="caution">
    <text evidence="2">The sequence shown here is derived from an EMBL/GenBank/DDBJ whole genome shotgun (WGS) entry which is preliminary data.</text>
</comment>
<accession>A0ABV8J083</accession>
<name>A0ABV8J083_9ACTN</name>